<evidence type="ECO:0000313" key="2">
    <source>
        <dbReference type="Proteomes" id="UP000183832"/>
    </source>
</evidence>
<evidence type="ECO:0000313" key="1">
    <source>
        <dbReference type="EMBL" id="CRK90319.1"/>
    </source>
</evidence>
<reference evidence="1 2" key="1">
    <citation type="submission" date="2015-04" db="EMBL/GenBank/DDBJ databases">
        <authorList>
            <person name="Syromyatnikov M.Y."/>
            <person name="Popov V.N."/>
        </authorList>
    </citation>
    <scope>NUCLEOTIDE SEQUENCE [LARGE SCALE GENOMIC DNA]</scope>
</reference>
<dbReference type="Proteomes" id="UP000183832">
    <property type="component" value="Unassembled WGS sequence"/>
</dbReference>
<dbReference type="EMBL" id="CVRI01000018">
    <property type="protein sequence ID" value="CRK90319.1"/>
    <property type="molecule type" value="Genomic_DNA"/>
</dbReference>
<dbReference type="AlphaFoldDB" id="A0A1J1HQJ7"/>
<name>A0A1J1HQJ7_9DIPT</name>
<accession>A0A1J1HQJ7</accession>
<organism evidence="1 2">
    <name type="scientific">Clunio marinus</name>
    <dbReference type="NCBI Taxonomy" id="568069"/>
    <lineage>
        <taxon>Eukaryota</taxon>
        <taxon>Metazoa</taxon>
        <taxon>Ecdysozoa</taxon>
        <taxon>Arthropoda</taxon>
        <taxon>Hexapoda</taxon>
        <taxon>Insecta</taxon>
        <taxon>Pterygota</taxon>
        <taxon>Neoptera</taxon>
        <taxon>Endopterygota</taxon>
        <taxon>Diptera</taxon>
        <taxon>Nematocera</taxon>
        <taxon>Chironomoidea</taxon>
        <taxon>Chironomidae</taxon>
        <taxon>Clunio</taxon>
    </lineage>
</organism>
<protein>
    <submittedName>
        <fullName evidence="1">CLUMA_CG004035, isoform A</fullName>
    </submittedName>
</protein>
<sequence length="39" mass="4573">MPLREFRGTSALYLSPPKLKTFIFYFGDSKECSLWNSLE</sequence>
<keyword evidence="2" id="KW-1185">Reference proteome</keyword>
<gene>
    <name evidence="1" type="ORF">CLUMA_CG004035</name>
</gene>
<proteinExistence type="predicted"/>